<dbReference type="EMBL" id="JOWA01000088">
    <property type="protein sequence ID" value="KEZ44516.1"/>
    <property type="molecule type" value="Genomic_DNA"/>
</dbReference>
<accession>A0A084GB04</accession>
<gene>
    <name evidence="3" type="ORF">SAPIO_CDS3535</name>
</gene>
<dbReference type="AlphaFoldDB" id="A0A084GB04"/>
<feature type="domain" description="BTB" evidence="2">
    <location>
        <begin position="84"/>
        <end position="149"/>
    </location>
</feature>
<keyword evidence="4" id="KW-1185">Reference proteome</keyword>
<feature type="compositionally biased region" description="Basic and acidic residues" evidence="1">
    <location>
        <begin position="47"/>
        <end position="56"/>
    </location>
</feature>
<dbReference type="GeneID" id="27722607"/>
<evidence type="ECO:0000313" key="4">
    <source>
        <dbReference type="Proteomes" id="UP000028545"/>
    </source>
</evidence>
<name>A0A084GB04_PSEDA</name>
<evidence type="ECO:0000256" key="1">
    <source>
        <dbReference type="SAM" id="MobiDB-lite"/>
    </source>
</evidence>
<dbReference type="KEGG" id="sapo:SAPIO_CDS3535"/>
<comment type="caution">
    <text evidence="3">The sequence shown here is derived from an EMBL/GenBank/DDBJ whole genome shotgun (WGS) entry which is preliminary data.</text>
</comment>
<dbReference type="Proteomes" id="UP000028545">
    <property type="component" value="Unassembled WGS sequence"/>
</dbReference>
<feature type="region of interest" description="Disordered" evidence="1">
    <location>
        <begin position="1"/>
        <end position="72"/>
    </location>
</feature>
<dbReference type="OrthoDB" id="4845755at2759"/>
<dbReference type="VEuPathDB" id="FungiDB:SAPIO_CDS3535"/>
<evidence type="ECO:0000259" key="2">
    <source>
        <dbReference type="PROSITE" id="PS50097"/>
    </source>
</evidence>
<dbReference type="Gene3D" id="3.30.710.10">
    <property type="entry name" value="Potassium Channel Kv1.1, Chain A"/>
    <property type="match status" value="1"/>
</dbReference>
<protein>
    <recommendedName>
        <fullName evidence="2">BTB domain-containing protein</fullName>
    </recommendedName>
</protein>
<dbReference type="RefSeq" id="XP_016644315.1">
    <property type="nucleotide sequence ID" value="XM_016786309.1"/>
</dbReference>
<sequence>MSKRKRSKRFCESKRRQAHDGKAKGPKRADAAAQQPELKQADLPPHQAEHAERAENTENAQNAEEVGRNHGEDREALWNDCASADIMIASRGFHWSVHQRVIAVEAPRFYQLIMTMANDGRIVDLSAWQPQVLGELLRFLYVHDYIVLDGYPPEPSNLRCVPFHVHMVCQGWTLHFPRDALRDLVVEKINQNAHEFKAALDHRLGKCRLILPGYLPISDSLYEALFFLYSQTEINLIRKMLPVRAALCRLVDIALPWLLEQPGFPGVFNSRWVRGPVGFAWQRDHYIFSRIGCMFPSWREPTMVEFEQTVKDVEQGPH</sequence>
<dbReference type="InterPro" id="IPR000210">
    <property type="entry name" value="BTB/POZ_dom"/>
</dbReference>
<feature type="compositionally biased region" description="Basic and acidic residues" evidence="1">
    <location>
        <begin position="9"/>
        <end position="30"/>
    </location>
</feature>
<dbReference type="PROSITE" id="PS50097">
    <property type="entry name" value="BTB"/>
    <property type="match status" value="1"/>
</dbReference>
<reference evidence="3 4" key="1">
    <citation type="journal article" date="2014" name="Genome Announc.">
        <title>Draft genome sequence of the pathogenic fungus Scedosporium apiospermum.</title>
        <authorList>
            <person name="Vandeputte P."/>
            <person name="Ghamrawi S."/>
            <person name="Rechenmann M."/>
            <person name="Iltis A."/>
            <person name="Giraud S."/>
            <person name="Fleury M."/>
            <person name="Thornton C."/>
            <person name="Delhaes L."/>
            <person name="Meyer W."/>
            <person name="Papon N."/>
            <person name="Bouchara J.P."/>
        </authorList>
    </citation>
    <scope>NUCLEOTIDE SEQUENCE [LARGE SCALE GENOMIC DNA]</scope>
    <source>
        <strain evidence="3 4">IHEM 14462</strain>
    </source>
</reference>
<proteinExistence type="predicted"/>
<organism evidence="3 4">
    <name type="scientific">Pseudallescheria apiosperma</name>
    <name type="common">Scedosporium apiospermum</name>
    <dbReference type="NCBI Taxonomy" id="563466"/>
    <lineage>
        <taxon>Eukaryota</taxon>
        <taxon>Fungi</taxon>
        <taxon>Dikarya</taxon>
        <taxon>Ascomycota</taxon>
        <taxon>Pezizomycotina</taxon>
        <taxon>Sordariomycetes</taxon>
        <taxon>Hypocreomycetidae</taxon>
        <taxon>Microascales</taxon>
        <taxon>Microascaceae</taxon>
        <taxon>Scedosporium</taxon>
    </lineage>
</organism>
<dbReference type="SUPFAM" id="SSF54695">
    <property type="entry name" value="POZ domain"/>
    <property type="match status" value="1"/>
</dbReference>
<evidence type="ECO:0000313" key="3">
    <source>
        <dbReference type="EMBL" id="KEZ44516.1"/>
    </source>
</evidence>
<dbReference type="HOGENOM" id="CLU_874808_0_0_1"/>
<dbReference type="InterPro" id="IPR011333">
    <property type="entry name" value="SKP1/BTB/POZ_sf"/>
</dbReference>